<feature type="transmembrane region" description="Helical" evidence="8">
    <location>
        <begin position="46"/>
        <end position="69"/>
    </location>
</feature>
<gene>
    <name evidence="9" type="ORF">GCM10007147_26720</name>
</gene>
<evidence type="ECO:0000313" key="9">
    <source>
        <dbReference type="EMBL" id="GHD27573.1"/>
    </source>
</evidence>
<organism evidence="9 10">
    <name type="scientific">Nocardiopsis kunsanensis</name>
    <dbReference type="NCBI Taxonomy" id="141693"/>
    <lineage>
        <taxon>Bacteria</taxon>
        <taxon>Bacillati</taxon>
        <taxon>Actinomycetota</taxon>
        <taxon>Actinomycetes</taxon>
        <taxon>Streptosporangiales</taxon>
        <taxon>Nocardiopsidaceae</taxon>
        <taxon>Nocardiopsis</taxon>
    </lineage>
</organism>
<evidence type="ECO:0008006" key="11">
    <source>
        <dbReference type="Google" id="ProtNLM"/>
    </source>
</evidence>
<keyword evidence="10" id="KW-1185">Reference proteome</keyword>
<dbReference type="GO" id="GO:0070069">
    <property type="term" value="C:cytochrome complex"/>
    <property type="evidence" value="ECO:0007669"/>
    <property type="project" value="TreeGrafter"/>
</dbReference>
<feature type="region of interest" description="Disordered" evidence="7">
    <location>
        <begin position="314"/>
        <end position="334"/>
    </location>
</feature>
<comment type="subcellular location">
    <subcellularLocation>
        <location evidence="1">Cell membrane</location>
        <topology evidence="1">Multi-pass membrane protein</topology>
    </subcellularLocation>
</comment>
<feature type="transmembrane region" description="Helical" evidence="8">
    <location>
        <begin position="6"/>
        <end position="34"/>
    </location>
</feature>
<keyword evidence="4 8" id="KW-0812">Transmembrane</keyword>
<dbReference type="RefSeq" id="WP_193518050.1">
    <property type="nucleotide sequence ID" value="NZ_BMXL01000013.1"/>
</dbReference>
<evidence type="ECO:0000256" key="1">
    <source>
        <dbReference type="ARBA" id="ARBA00004651"/>
    </source>
</evidence>
<dbReference type="GO" id="GO:0019646">
    <property type="term" value="P:aerobic electron transport chain"/>
    <property type="evidence" value="ECO:0007669"/>
    <property type="project" value="TreeGrafter"/>
</dbReference>
<evidence type="ECO:0000256" key="4">
    <source>
        <dbReference type="ARBA" id="ARBA00022692"/>
    </source>
</evidence>
<reference evidence="9 10" key="1">
    <citation type="journal article" date="2014" name="Int. J. Syst. Evol. Microbiol.">
        <title>Complete genome sequence of Corynebacterium casei LMG S-19264T (=DSM 44701T), isolated from a smear-ripened cheese.</title>
        <authorList>
            <consortium name="US DOE Joint Genome Institute (JGI-PGF)"/>
            <person name="Walter F."/>
            <person name="Albersmeier A."/>
            <person name="Kalinowski J."/>
            <person name="Ruckert C."/>
        </authorList>
    </citation>
    <scope>NUCLEOTIDE SEQUENCE [LARGE SCALE GENOMIC DNA]</scope>
    <source>
        <strain evidence="9 10">KCTC 19473</strain>
    </source>
</reference>
<dbReference type="Proteomes" id="UP000654947">
    <property type="component" value="Unassembled WGS sequence"/>
</dbReference>
<name>A0A918XET8_9ACTN</name>
<evidence type="ECO:0000256" key="8">
    <source>
        <dbReference type="SAM" id="Phobius"/>
    </source>
</evidence>
<dbReference type="GO" id="GO:0016682">
    <property type="term" value="F:oxidoreductase activity, acting on diphenols and related substances as donors, oxygen as acceptor"/>
    <property type="evidence" value="ECO:0007669"/>
    <property type="project" value="TreeGrafter"/>
</dbReference>
<dbReference type="Pfam" id="PF02322">
    <property type="entry name" value="Cyt_bd_oxida_II"/>
    <property type="match status" value="1"/>
</dbReference>
<feature type="transmembrane region" description="Helical" evidence="8">
    <location>
        <begin position="75"/>
        <end position="95"/>
    </location>
</feature>
<protein>
    <recommendedName>
        <fullName evidence="11">Cytochrome d ubiquinol oxidase subunit II</fullName>
    </recommendedName>
</protein>
<feature type="transmembrane region" description="Helical" evidence="8">
    <location>
        <begin position="116"/>
        <end position="137"/>
    </location>
</feature>
<feature type="transmembrane region" description="Helical" evidence="8">
    <location>
        <begin position="198"/>
        <end position="216"/>
    </location>
</feature>
<dbReference type="EMBL" id="BMXL01000013">
    <property type="protein sequence ID" value="GHD27573.1"/>
    <property type="molecule type" value="Genomic_DNA"/>
</dbReference>
<keyword evidence="3" id="KW-1003">Cell membrane</keyword>
<feature type="transmembrane region" description="Helical" evidence="8">
    <location>
        <begin position="282"/>
        <end position="303"/>
    </location>
</feature>
<evidence type="ECO:0000256" key="3">
    <source>
        <dbReference type="ARBA" id="ARBA00022475"/>
    </source>
</evidence>
<feature type="transmembrane region" description="Helical" evidence="8">
    <location>
        <begin position="143"/>
        <end position="160"/>
    </location>
</feature>
<proteinExistence type="inferred from homology"/>
<dbReference type="AlphaFoldDB" id="A0A918XET8"/>
<dbReference type="GO" id="GO:0005886">
    <property type="term" value="C:plasma membrane"/>
    <property type="evidence" value="ECO:0007669"/>
    <property type="project" value="UniProtKB-SubCell"/>
</dbReference>
<evidence type="ECO:0000256" key="6">
    <source>
        <dbReference type="ARBA" id="ARBA00023136"/>
    </source>
</evidence>
<accession>A0A918XET8</accession>
<dbReference type="PANTHER" id="PTHR43141:SF4">
    <property type="entry name" value="CYTOCHROME BD2 SUBUNIT II"/>
    <property type="match status" value="1"/>
</dbReference>
<feature type="transmembrane region" description="Helical" evidence="8">
    <location>
        <begin position="258"/>
        <end position="276"/>
    </location>
</feature>
<keyword evidence="5 8" id="KW-1133">Transmembrane helix</keyword>
<evidence type="ECO:0000313" key="10">
    <source>
        <dbReference type="Proteomes" id="UP000654947"/>
    </source>
</evidence>
<comment type="caution">
    <text evidence="9">The sequence shown here is derived from an EMBL/GenBank/DDBJ whole genome shotgun (WGS) entry which is preliminary data.</text>
</comment>
<evidence type="ECO:0000256" key="7">
    <source>
        <dbReference type="SAM" id="MobiDB-lite"/>
    </source>
</evidence>
<dbReference type="InterPro" id="IPR003317">
    <property type="entry name" value="Cyt-d_oxidase_su2"/>
</dbReference>
<sequence length="334" mass="34046">MEIAPALFLTGLIVGYFVLAGCDIGLGMAAPYLARTPAERRRLVSAIAPYFLGSEVWLVGAVGVVAGLFPSLKDVLFEGGMWAVSTVLLTGWLMRDAGLWLRARVDTGAWRSVCDSALVSGSWLLALSWGLIIGGLLSGGDPLTPFSLVCALTVAVLFLLRGAAFGAERLVPADGSASGHTGPATAPEADQAAWATRVLARTGLATTAVTAALVAFPGTGPAVDRPLLLAAVAAVPATTLAITSGLSGPHLSRHTSAVAIAAVPLLAGALNLPLGTPPAGTLLLTGGAILPVLPLMVVGQVALHRMLRRPADDHGFFVTPPPQDSQPGRTVPVS</sequence>
<dbReference type="PANTHER" id="PTHR43141">
    <property type="entry name" value="CYTOCHROME BD2 SUBUNIT II"/>
    <property type="match status" value="1"/>
</dbReference>
<evidence type="ECO:0000256" key="2">
    <source>
        <dbReference type="ARBA" id="ARBA00007543"/>
    </source>
</evidence>
<evidence type="ECO:0000256" key="5">
    <source>
        <dbReference type="ARBA" id="ARBA00022989"/>
    </source>
</evidence>
<keyword evidence="6 8" id="KW-0472">Membrane</keyword>
<comment type="similarity">
    <text evidence="2">Belongs to the cytochrome ubiquinol oxidase subunit 2 family.</text>
</comment>
<dbReference type="GO" id="GO:0009055">
    <property type="term" value="F:electron transfer activity"/>
    <property type="evidence" value="ECO:0007669"/>
    <property type="project" value="TreeGrafter"/>
</dbReference>
<feature type="transmembrane region" description="Helical" evidence="8">
    <location>
        <begin position="228"/>
        <end position="246"/>
    </location>
</feature>
<feature type="compositionally biased region" description="Polar residues" evidence="7">
    <location>
        <begin position="325"/>
        <end position="334"/>
    </location>
</feature>